<protein>
    <recommendedName>
        <fullName evidence="3">Beta-glucuronidase</fullName>
        <ecNumber evidence="2">3.2.1.31</ecNumber>
    </recommendedName>
</protein>
<dbReference type="InterPro" id="IPR023230">
    <property type="entry name" value="Glyco_hydro_2_CS"/>
</dbReference>
<gene>
    <name evidence="10" type="ORF">GCM10009096_27640</name>
</gene>
<dbReference type="PANTHER" id="PTHR10066:SF67">
    <property type="entry name" value="BETA-GLUCURONIDASE"/>
    <property type="match status" value="1"/>
</dbReference>
<dbReference type="InterPro" id="IPR006103">
    <property type="entry name" value="Glyco_hydro_2_cat"/>
</dbReference>
<dbReference type="InterPro" id="IPR008979">
    <property type="entry name" value="Galactose-bd-like_sf"/>
</dbReference>
<accession>A0ABN1AUC7</accession>
<dbReference type="PROSITE" id="PS00719">
    <property type="entry name" value="GLYCOSYL_HYDROL_F2_1"/>
    <property type="match status" value="1"/>
</dbReference>
<feature type="domain" description="Glycoside hydrolase family 2 catalytic" evidence="8">
    <location>
        <begin position="289"/>
        <end position="588"/>
    </location>
</feature>
<comment type="caution">
    <text evidence="10">The sequence shown here is derived from an EMBL/GenBank/DDBJ whole genome shotgun (WGS) entry which is preliminary data.</text>
</comment>
<keyword evidence="5 6" id="KW-0326">Glycosidase</keyword>
<dbReference type="InterPro" id="IPR006102">
    <property type="entry name" value="Ig-like_GH2"/>
</dbReference>
<evidence type="ECO:0000256" key="5">
    <source>
        <dbReference type="ARBA" id="ARBA00023295"/>
    </source>
</evidence>
<organism evidence="10 11">
    <name type="scientific">Parasphingorhabdus litoris</name>
    <dbReference type="NCBI Taxonomy" id="394733"/>
    <lineage>
        <taxon>Bacteria</taxon>
        <taxon>Pseudomonadati</taxon>
        <taxon>Pseudomonadota</taxon>
        <taxon>Alphaproteobacteria</taxon>
        <taxon>Sphingomonadales</taxon>
        <taxon>Sphingomonadaceae</taxon>
        <taxon>Parasphingorhabdus</taxon>
    </lineage>
</organism>
<dbReference type="EC" id="3.2.1.31" evidence="2"/>
<dbReference type="Gene3D" id="2.60.120.260">
    <property type="entry name" value="Galactose-binding domain-like"/>
    <property type="match status" value="1"/>
</dbReference>
<evidence type="ECO:0000256" key="6">
    <source>
        <dbReference type="RuleBase" id="RU361154"/>
    </source>
</evidence>
<evidence type="ECO:0000256" key="2">
    <source>
        <dbReference type="ARBA" id="ARBA00012761"/>
    </source>
</evidence>
<keyword evidence="11" id="KW-1185">Reference proteome</keyword>
<dbReference type="Pfam" id="PF00703">
    <property type="entry name" value="Glyco_hydro_2"/>
    <property type="match status" value="1"/>
</dbReference>
<proteinExistence type="inferred from homology"/>
<dbReference type="InterPro" id="IPR036156">
    <property type="entry name" value="Beta-gal/glucu_dom_sf"/>
</dbReference>
<dbReference type="Pfam" id="PF02837">
    <property type="entry name" value="Glyco_hydro_2_N"/>
    <property type="match status" value="1"/>
</dbReference>
<dbReference type="PRINTS" id="PR00132">
    <property type="entry name" value="GLHYDRLASE2"/>
</dbReference>
<dbReference type="InterPro" id="IPR006104">
    <property type="entry name" value="Glyco_hydro_2_N"/>
</dbReference>
<dbReference type="Pfam" id="PF02836">
    <property type="entry name" value="Glyco_hydro_2_C"/>
    <property type="match status" value="1"/>
</dbReference>
<evidence type="ECO:0000259" key="9">
    <source>
        <dbReference type="Pfam" id="PF02837"/>
    </source>
</evidence>
<evidence type="ECO:0000256" key="3">
    <source>
        <dbReference type="ARBA" id="ARBA00016205"/>
    </source>
</evidence>
<dbReference type="Gene3D" id="2.60.40.10">
    <property type="entry name" value="Immunoglobulins"/>
    <property type="match status" value="1"/>
</dbReference>
<evidence type="ECO:0000259" key="8">
    <source>
        <dbReference type="Pfam" id="PF02836"/>
    </source>
</evidence>
<evidence type="ECO:0000256" key="4">
    <source>
        <dbReference type="ARBA" id="ARBA00022801"/>
    </source>
</evidence>
<dbReference type="InterPro" id="IPR006101">
    <property type="entry name" value="Glyco_hydro_2"/>
</dbReference>
<dbReference type="SUPFAM" id="SSF49785">
    <property type="entry name" value="Galactose-binding domain-like"/>
    <property type="match status" value="1"/>
</dbReference>
<feature type="domain" description="Glycoside hydrolase family 2 immunoglobulin-like beta-sandwich" evidence="7">
    <location>
        <begin position="250"/>
        <end position="286"/>
    </location>
</feature>
<dbReference type="Gene3D" id="3.20.20.80">
    <property type="entry name" value="Glycosidases"/>
    <property type="match status" value="1"/>
</dbReference>
<evidence type="ECO:0000256" key="1">
    <source>
        <dbReference type="ARBA" id="ARBA00007401"/>
    </source>
</evidence>
<keyword evidence="4 6" id="KW-0378">Hydrolase</keyword>
<dbReference type="PANTHER" id="PTHR10066">
    <property type="entry name" value="BETA-GLUCURONIDASE"/>
    <property type="match status" value="1"/>
</dbReference>
<sequence>MDVMNMRPETNGFREAISLDGIWYCRADKDGLGHSNGWAKGWSVTDPDSHPIAVPGSWNEQLAEAGLMNFEGPMWYQRQVRIPERAAGADIMLHFGSADYRAEIFCNGQRVGKSGPLMLPFAVDIGAVARPGKIITLVVKVTARLPKHGPMQEVRSEDYVAEGRARDEYWPAVRFDFFPFGGLNRSVHLCLLPKLRIENVTIDTGWSGGKSSLGVSTETKGGSGKLRLLIDGERLDQPFEAGIQARFTPYVQPWSPDNPVLYDCSIELLGETGQVLDRIERRIGFRTLRVEGLQLLLNDQPIILKGFGKHEDTPVHGRGVNLPMLVKDFGLLDWIGANSVRTSHYPYDEAFLDMADERGILVISECFSVNLDFRKISDEDQNAHRSALEAQFARDRHHASVVAWSLSNEPGYLAEPEYGARSGPYWRDLFDYARQLDSSRPMTVANVQYAGNADPAFDYCDFLTINRYHGWYSEPGQLDRASSALTETLDDLAKAHEKPIFISEFGADAVAGMHATIDQMWTEEYQSDLIALYWQIIAEHQNCIGGHVWNFADFRTAQHGRRAVMNRKGVFTRERDPKRSAFTLKKLWGAGT</sequence>
<reference evidence="10 11" key="1">
    <citation type="journal article" date="2019" name="Int. J. Syst. Evol. Microbiol.">
        <title>The Global Catalogue of Microorganisms (GCM) 10K type strain sequencing project: providing services to taxonomists for standard genome sequencing and annotation.</title>
        <authorList>
            <consortium name="The Broad Institute Genomics Platform"/>
            <consortium name="The Broad Institute Genome Sequencing Center for Infectious Disease"/>
            <person name="Wu L."/>
            <person name="Ma J."/>
        </authorList>
    </citation>
    <scope>NUCLEOTIDE SEQUENCE [LARGE SCALE GENOMIC DNA]</scope>
    <source>
        <strain evidence="10 11">JCM 14162</strain>
    </source>
</reference>
<dbReference type="InterPro" id="IPR013783">
    <property type="entry name" value="Ig-like_fold"/>
</dbReference>
<dbReference type="SUPFAM" id="SSF51445">
    <property type="entry name" value="(Trans)glycosidases"/>
    <property type="match status" value="1"/>
</dbReference>
<comment type="similarity">
    <text evidence="1 6">Belongs to the glycosyl hydrolase 2 family.</text>
</comment>
<feature type="domain" description="Glycosyl hydrolases family 2 sugar binding" evidence="9">
    <location>
        <begin position="18"/>
        <end position="193"/>
    </location>
</feature>
<dbReference type="InterPro" id="IPR017853">
    <property type="entry name" value="GH"/>
</dbReference>
<name>A0ABN1AUC7_9SPHN</name>
<evidence type="ECO:0000313" key="10">
    <source>
        <dbReference type="EMBL" id="GAA0483633.1"/>
    </source>
</evidence>
<evidence type="ECO:0000259" key="7">
    <source>
        <dbReference type="Pfam" id="PF00703"/>
    </source>
</evidence>
<evidence type="ECO:0000313" key="11">
    <source>
        <dbReference type="Proteomes" id="UP001500713"/>
    </source>
</evidence>
<dbReference type="GO" id="GO:0016787">
    <property type="term" value="F:hydrolase activity"/>
    <property type="evidence" value="ECO:0007669"/>
    <property type="project" value="UniProtKB-KW"/>
</dbReference>
<dbReference type="SUPFAM" id="SSF49303">
    <property type="entry name" value="beta-Galactosidase/glucuronidase domain"/>
    <property type="match status" value="1"/>
</dbReference>
<dbReference type="Proteomes" id="UP001500713">
    <property type="component" value="Unassembled WGS sequence"/>
</dbReference>
<dbReference type="EMBL" id="BAAAEM010000003">
    <property type="protein sequence ID" value="GAA0483633.1"/>
    <property type="molecule type" value="Genomic_DNA"/>
</dbReference>